<keyword evidence="2" id="KW-0560">Oxidoreductase</keyword>
<evidence type="ECO:0000256" key="1">
    <source>
        <dbReference type="ARBA" id="ARBA00022630"/>
    </source>
</evidence>
<feature type="domain" description="NADH:flavin oxidoreductase/NADH oxidase N-terminal" evidence="3">
    <location>
        <begin position="23"/>
        <end position="267"/>
    </location>
</feature>
<dbReference type="PANTHER" id="PTHR43656">
    <property type="entry name" value="BINDING OXIDOREDUCTASE, PUTATIVE (AFU_ORTHOLOGUE AFUA_2G08260)-RELATED"/>
    <property type="match status" value="1"/>
</dbReference>
<keyword evidence="5" id="KW-1185">Reference proteome</keyword>
<dbReference type="InterPro" id="IPR001155">
    <property type="entry name" value="OxRdtase_FMN_N"/>
</dbReference>
<dbReference type="CDD" id="cd02803">
    <property type="entry name" value="OYE_like_FMN_family"/>
    <property type="match status" value="1"/>
</dbReference>
<dbReference type="InterPro" id="IPR051799">
    <property type="entry name" value="NADH_flavin_oxidoreductase"/>
</dbReference>
<evidence type="ECO:0000313" key="4">
    <source>
        <dbReference type="EMBL" id="EIY56482.1"/>
    </source>
</evidence>
<reference evidence="4 5" key="1">
    <citation type="submission" date="2012-02" db="EMBL/GenBank/DDBJ databases">
        <title>The Genome Sequence of Bacteroides salyersiae CL02T12C01.</title>
        <authorList>
            <consortium name="The Broad Institute Genome Sequencing Platform"/>
            <person name="Earl A."/>
            <person name="Ward D."/>
            <person name="Feldgarden M."/>
            <person name="Gevers D."/>
            <person name="Zitomersky N.L."/>
            <person name="Coyne M.J."/>
            <person name="Comstock L.E."/>
            <person name="Young S.K."/>
            <person name="Zeng Q."/>
            <person name="Gargeya S."/>
            <person name="Fitzgerald M."/>
            <person name="Haas B."/>
            <person name="Abouelleil A."/>
            <person name="Alvarado L."/>
            <person name="Arachchi H.M."/>
            <person name="Berlin A."/>
            <person name="Chapman S.B."/>
            <person name="Gearin G."/>
            <person name="Goldberg J."/>
            <person name="Griggs A."/>
            <person name="Gujja S."/>
            <person name="Hansen M."/>
            <person name="Heiman D."/>
            <person name="Howarth C."/>
            <person name="Larimer J."/>
            <person name="Lui A."/>
            <person name="MacDonald P.J.P."/>
            <person name="McCowen C."/>
            <person name="Montmayeur A."/>
            <person name="Murphy C."/>
            <person name="Neiman D."/>
            <person name="Pearson M."/>
            <person name="Priest M."/>
            <person name="Roberts A."/>
            <person name="Saif S."/>
            <person name="Shea T."/>
            <person name="Sisk P."/>
            <person name="Stolte C."/>
            <person name="Sykes S."/>
            <person name="Wortman J."/>
            <person name="Nusbaum C."/>
            <person name="Birren B."/>
        </authorList>
    </citation>
    <scope>NUCLEOTIDE SEQUENCE [LARGE SCALE GENOMIC DNA]</scope>
    <source>
        <strain evidence="4 5">CL02T12C01</strain>
    </source>
</reference>
<dbReference type="Pfam" id="PF00724">
    <property type="entry name" value="Oxidored_FMN"/>
    <property type="match status" value="1"/>
</dbReference>
<dbReference type="InterPro" id="IPR013785">
    <property type="entry name" value="Aldolase_TIM"/>
</dbReference>
<comment type="caution">
    <text evidence="4">The sequence shown here is derived from an EMBL/GenBank/DDBJ whole genome shotgun (WGS) entry which is preliminary data.</text>
</comment>
<dbReference type="GO" id="GO:0016491">
    <property type="term" value="F:oxidoreductase activity"/>
    <property type="evidence" value="ECO:0007669"/>
    <property type="project" value="UniProtKB-KW"/>
</dbReference>
<dbReference type="Proteomes" id="UP000005150">
    <property type="component" value="Unassembled WGS sequence"/>
</dbReference>
<accession>I8Y2C3</accession>
<evidence type="ECO:0000313" key="5">
    <source>
        <dbReference type="Proteomes" id="UP000005150"/>
    </source>
</evidence>
<proteinExistence type="predicted"/>
<organism evidence="4 5">
    <name type="scientific">Bacteroides salyersiae CL02T12C01</name>
    <dbReference type="NCBI Taxonomy" id="997887"/>
    <lineage>
        <taxon>Bacteria</taxon>
        <taxon>Pseudomonadati</taxon>
        <taxon>Bacteroidota</taxon>
        <taxon>Bacteroidia</taxon>
        <taxon>Bacteroidales</taxon>
        <taxon>Bacteroidaceae</taxon>
        <taxon>Bacteroides</taxon>
    </lineage>
</organism>
<dbReference type="PATRIC" id="fig|997887.3.peg.4429"/>
<dbReference type="HOGENOM" id="CLU_012153_2_3_10"/>
<evidence type="ECO:0000256" key="2">
    <source>
        <dbReference type="ARBA" id="ARBA00023002"/>
    </source>
</evidence>
<dbReference type="SUPFAM" id="SSF51395">
    <property type="entry name" value="FMN-linked oxidoreductases"/>
    <property type="match status" value="1"/>
</dbReference>
<protein>
    <recommendedName>
        <fullName evidence="3">NADH:flavin oxidoreductase/NADH oxidase N-terminal domain-containing protein</fullName>
    </recommendedName>
</protein>
<sequence length="426" mass="47122">MNIDTDVTMNFFSGERKSGTVSKLFTPVRIGPLTLRNRTIRSAAFEGMCPGNAPSQMLLDYHRSVAAGGIGMTTVAYASVAKSGLSFPRQLWLRPEIIPGLREVTNAVHREGAAAGIQIGHCGNMSHKSICGVTPISASSGFNIYSPTWVRGMKKEEIPEMARAYGRAVNMAREAGFDAVEVHAGHGYLISQFLSPYTNHRKDEYGGSLENRMRFMDEVMLEVLKAAGDDMAVIVKMNMRDGFRGGMEINETIGVARRLEQLGAHALVLSGGFVSKAPMYVMRGAMPIKALTYYMDCWWLKLGVKLAGRMMIPSVPFEEAYFLEDALKFRTALPAMPLIYVGGLVSRTKIDEVLGYGFEAVQMARALLNEPGFVNRMHAEENARCNCGHSNYCIGRMYSIEMACHQHLREKLPPCLQKEIGKLENK</sequence>
<evidence type="ECO:0000259" key="3">
    <source>
        <dbReference type="Pfam" id="PF00724"/>
    </source>
</evidence>
<dbReference type="EMBL" id="AGXV01000051">
    <property type="protein sequence ID" value="EIY56482.1"/>
    <property type="molecule type" value="Genomic_DNA"/>
</dbReference>
<dbReference type="Gene3D" id="3.20.20.70">
    <property type="entry name" value="Aldolase class I"/>
    <property type="match status" value="1"/>
</dbReference>
<keyword evidence="1" id="KW-0285">Flavoprotein</keyword>
<dbReference type="PANTHER" id="PTHR43656:SF2">
    <property type="entry name" value="BINDING OXIDOREDUCTASE, PUTATIVE (AFU_ORTHOLOGUE AFUA_2G08260)-RELATED"/>
    <property type="match status" value="1"/>
</dbReference>
<name>I8Y2C3_9BACE</name>
<dbReference type="GO" id="GO:0010181">
    <property type="term" value="F:FMN binding"/>
    <property type="evidence" value="ECO:0007669"/>
    <property type="project" value="InterPro"/>
</dbReference>
<gene>
    <name evidence="4" type="ORF">HMPREF1071_04245</name>
</gene>
<dbReference type="AlphaFoldDB" id="I8Y2C3"/>